<dbReference type="STRING" id="59895.A0A103XZF2"/>
<dbReference type="GO" id="GO:0004252">
    <property type="term" value="F:serine-type endopeptidase activity"/>
    <property type="evidence" value="ECO:0007669"/>
    <property type="project" value="TreeGrafter"/>
</dbReference>
<evidence type="ECO:0000256" key="8">
    <source>
        <dbReference type="ARBA" id="ARBA00022801"/>
    </source>
</evidence>
<evidence type="ECO:0000256" key="14">
    <source>
        <dbReference type="SAM" id="Phobius"/>
    </source>
</evidence>
<evidence type="ECO:0000313" key="15">
    <source>
        <dbReference type="EMBL" id="KVH99661.1"/>
    </source>
</evidence>
<evidence type="ECO:0000313" key="16">
    <source>
        <dbReference type="Proteomes" id="UP000243975"/>
    </source>
</evidence>
<reference evidence="15 16" key="1">
    <citation type="journal article" date="2016" name="Sci. Rep.">
        <title>The genome sequence of the outbreeding globe artichoke constructed de novo incorporating a phase-aware low-pass sequencing strategy of F1 progeny.</title>
        <authorList>
            <person name="Scaglione D."/>
            <person name="Reyes-Chin-Wo S."/>
            <person name="Acquadro A."/>
            <person name="Froenicke L."/>
            <person name="Portis E."/>
            <person name="Beitel C."/>
            <person name="Tirone M."/>
            <person name="Mauro R."/>
            <person name="Lo Monaco A."/>
            <person name="Mauromicale G."/>
            <person name="Faccioli P."/>
            <person name="Cattivelli L."/>
            <person name="Rieseberg L."/>
            <person name="Michelmore R."/>
            <person name="Lanteri S."/>
        </authorList>
    </citation>
    <scope>NUCLEOTIDE SEQUENCE [LARGE SCALE GENOMIC DNA]</scope>
    <source>
        <strain evidence="15">2C</strain>
    </source>
</reference>
<accession>A0A103XZF2</accession>
<evidence type="ECO:0000256" key="11">
    <source>
        <dbReference type="ARBA" id="ARBA00023136"/>
    </source>
</evidence>
<dbReference type="GO" id="GO:0004176">
    <property type="term" value="F:ATP-dependent peptidase activity"/>
    <property type="evidence" value="ECO:0007669"/>
    <property type="project" value="TreeGrafter"/>
</dbReference>
<dbReference type="EMBL" id="LEKV01003423">
    <property type="protein sequence ID" value="KVH99661.1"/>
    <property type="molecule type" value="Genomic_DNA"/>
</dbReference>
<dbReference type="InterPro" id="IPR029045">
    <property type="entry name" value="ClpP/crotonase-like_dom_sf"/>
</dbReference>
<dbReference type="Pfam" id="PF00574">
    <property type="entry name" value="CLP_protease"/>
    <property type="match status" value="1"/>
</dbReference>
<dbReference type="AlphaFoldDB" id="A0A103XZF2"/>
<evidence type="ECO:0000256" key="1">
    <source>
        <dbReference type="ARBA" id="ARBA00003257"/>
    </source>
</evidence>
<protein>
    <recommendedName>
        <fullName evidence="4">NADH-ubiquinone oxidoreductase chain 3</fullName>
    </recommendedName>
    <alternativeName>
        <fullName evidence="12">NADH dehydrogenase subunit 3</fullName>
    </alternativeName>
</protein>
<evidence type="ECO:0000256" key="9">
    <source>
        <dbReference type="ARBA" id="ARBA00022825"/>
    </source>
</evidence>
<dbReference type="InterPro" id="IPR038430">
    <property type="entry name" value="NDAH_ubi_oxred_su3_sf"/>
</dbReference>
<dbReference type="GO" id="GO:0006515">
    <property type="term" value="P:protein quality control for misfolded or incompletely synthesized proteins"/>
    <property type="evidence" value="ECO:0007669"/>
    <property type="project" value="TreeGrafter"/>
</dbReference>
<feature type="transmembrane region" description="Helical" evidence="14">
    <location>
        <begin position="20"/>
        <end position="42"/>
    </location>
</feature>
<evidence type="ECO:0000256" key="6">
    <source>
        <dbReference type="ARBA" id="ARBA00022670"/>
    </source>
</evidence>
<sequence length="139" mass="16148">MFALVFVVIDAETVFLYPWAMSFDVLGVSVFVKALIFVRILIFMHGERGHWNGLKSRIFRQQKGKKTKWRLYGSEGIQFDPNQLILSSQEVASKVWNQLIGLMIYLSIEDDTLDLYLFMNSLGGWVIPVMDLYDIMQFV</sequence>
<dbReference type="Proteomes" id="UP000243975">
    <property type="component" value="Unassembled WGS sequence"/>
</dbReference>
<dbReference type="InterPro" id="IPR000440">
    <property type="entry name" value="NADH_UbQ/plastoQ_OxRdtase_su3"/>
</dbReference>
<comment type="caution">
    <text evidence="15">The sequence shown here is derived from an EMBL/GenBank/DDBJ whole genome shotgun (WGS) entry which is preliminary data.</text>
</comment>
<evidence type="ECO:0000256" key="7">
    <source>
        <dbReference type="ARBA" id="ARBA00022692"/>
    </source>
</evidence>
<keyword evidence="8" id="KW-0378">Hydrolase</keyword>
<gene>
    <name evidence="15" type="ORF">Ccrd_022094</name>
</gene>
<evidence type="ECO:0000256" key="13">
    <source>
        <dbReference type="ARBA" id="ARBA00049551"/>
    </source>
</evidence>
<evidence type="ECO:0000256" key="5">
    <source>
        <dbReference type="ARBA" id="ARBA00022448"/>
    </source>
</evidence>
<proteinExistence type="inferred from homology"/>
<dbReference type="PANTHER" id="PTHR10381:SF15">
    <property type="entry name" value="CHLOROPLASTIC ATP-DEPENDENT CLP PROTEASE PROTEOLYTIC SUBUNIT 1"/>
    <property type="match status" value="1"/>
</dbReference>
<keyword evidence="9" id="KW-0720">Serine protease</keyword>
<dbReference type="GO" id="GO:0009368">
    <property type="term" value="C:endopeptidase Clp complex"/>
    <property type="evidence" value="ECO:0007669"/>
    <property type="project" value="TreeGrafter"/>
</dbReference>
<keyword evidence="16" id="KW-1185">Reference proteome</keyword>
<comment type="subcellular location">
    <subcellularLocation>
        <location evidence="2">Membrane</location>
    </subcellularLocation>
</comment>
<keyword evidence="11 14" id="KW-0472">Membrane</keyword>
<evidence type="ECO:0000256" key="2">
    <source>
        <dbReference type="ARBA" id="ARBA00004370"/>
    </source>
</evidence>
<dbReference type="Gene3D" id="3.90.226.10">
    <property type="entry name" value="2-enoyl-CoA Hydratase, Chain A, domain 1"/>
    <property type="match status" value="1"/>
</dbReference>
<dbReference type="GO" id="GO:0016020">
    <property type="term" value="C:membrane"/>
    <property type="evidence" value="ECO:0007669"/>
    <property type="project" value="UniProtKB-SubCell"/>
</dbReference>
<keyword evidence="5" id="KW-0813">Transport</keyword>
<dbReference type="GO" id="GO:0051117">
    <property type="term" value="F:ATPase binding"/>
    <property type="evidence" value="ECO:0007669"/>
    <property type="project" value="TreeGrafter"/>
</dbReference>
<dbReference type="PANTHER" id="PTHR10381">
    <property type="entry name" value="ATP-DEPENDENT CLP PROTEASE PROTEOLYTIC SUBUNIT"/>
    <property type="match status" value="1"/>
</dbReference>
<dbReference type="Gene3D" id="1.20.58.1610">
    <property type="entry name" value="NADH:ubiquinone/plastoquinone oxidoreductase, chain 3"/>
    <property type="match status" value="1"/>
</dbReference>
<evidence type="ECO:0000256" key="3">
    <source>
        <dbReference type="ARBA" id="ARBA00008472"/>
    </source>
</evidence>
<organism evidence="15 16">
    <name type="scientific">Cynara cardunculus var. scolymus</name>
    <name type="common">Globe artichoke</name>
    <name type="synonym">Cynara scolymus</name>
    <dbReference type="NCBI Taxonomy" id="59895"/>
    <lineage>
        <taxon>Eukaryota</taxon>
        <taxon>Viridiplantae</taxon>
        <taxon>Streptophyta</taxon>
        <taxon>Embryophyta</taxon>
        <taxon>Tracheophyta</taxon>
        <taxon>Spermatophyta</taxon>
        <taxon>Magnoliopsida</taxon>
        <taxon>eudicotyledons</taxon>
        <taxon>Gunneridae</taxon>
        <taxon>Pentapetalae</taxon>
        <taxon>asterids</taxon>
        <taxon>campanulids</taxon>
        <taxon>Asterales</taxon>
        <taxon>Asteraceae</taxon>
        <taxon>Carduoideae</taxon>
        <taxon>Cardueae</taxon>
        <taxon>Carduinae</taxon>
        <taxon>Cynara</taxon>
    </lineage>
</organism>
<name>A0A103XZF2_CYNCS</name>
<dbReference type="GO" id="GO:0008137">
    <property type="term" value="F:NADH dehydrogenase (ubiquinone) activity"/>
    <property type="evidence" value="ECO:0007669"/>
    <property type="project" value="UniProtKB-EC"/>
</dbReference>
<evidence type="ECO:0000256" key="12">
    <source>
        <dbReference type="ARBA" id="ARBA00031029"/>
    </source>
</evidence>
<comment type="function">
    <text evidence="1">Core subunit of the mitochondrial membrane respiratory chain NADH dehydrogenase (Complex I) that is believed to belong to the minimal assembly required for catalysis. Complex I functions in the transfer of electrons from NADH to the respiratory chain. The immediate electron acceptor for the enzyme is believed to be ubiquinone.</text>
</comment>
<keyword evidence="7 14" id="KW-0812">Transmembrane</keyword>
<dbReference type="InterPro" id="IPR023562">
    <property type="entry name" value="ClpP/TepA"/>
</dbReference>
<keyword evidence="10 14" id="KW-1133">Transmembrane helix</keyword>
<dbReference type="SUPFAM" id="SSF52096">
    <property type="entry name" value="ClpP/crotonase"/>
    <property type="match status" value="1"/>
</dbReference>
<dbReference type="Pfam" id="PF00507">
    <property type="entry name" value="Oxidored_q4"/>
    <property type="match status" value="1"/>
</dbReference>
<comment type="similarity">
    <text evidence="3">Belongs to the complex I subunit 3 family.</text>
</comment>
<comment type="catalytic activity">
    <reaction evidence="13">
        <text>a ubiquinone + NADH + 5 H(+)(in) = a ubiquinol + NAD(+) + 4 H(+)(out)</text>
        <dbReference type="Rhea" id="RHEA:29091"/>
        <dbReference type="Rhea" id="RHEA-COMP:9565"/>
        <dbReference type="Rhea" id="RHEA-COMP:9566"/>
        <dbReference type="ChEBI" id="CHEBI:15378"/>
        <dbReference type="ChEBI" id="CHEBI:16389"/>
        <dbReference type="ChEBI" id="CHEBI:17976"/>
        <dbReference type="ChEBI" id="CHEBI:57540"/>
        <dbReference type="ChEBI" id="CHEBI:57945"/>
        <dbReference type="EC" id="7.1.1.2"/>
    </reaction>
</comment>
<keyword evidence="6" id="KW-0645">Protease</keyword>
<evidence type="ECO:0000256" key="4">
    <source>
        <dbReference type="ARBA" id="ARBA00021007"/>
    </source>
</evidence>
<dbReference type="Gramene" id="KVH99661">
    <property type="protein sequence ID" value="KVH99661"/>
    <property type="gene ID" value="Ccrd_022094"/>
</dbReference>
<evidence type="ECO:0000256" key="10">
    <source>
        <dbReference type="ARBA" id="ARBA00022989"/>
    </source>
</evidence>